<keyword evidence="3" id="KW-0805">Transcription regulation</keyword>
<dbReference type="GO" id="GO:0000981">
    <property type="term" value="F:DNA-binding transcription factor activity, RNA polymerase II-specific"/>
    <property type="evidence" value="ECO:0007669"/>
    <property type="project" value="InterPro"/>
</dbReference>
<organism evidence="8 9">
    <name type="scientific">Gonapodya prolifera (strain JEL478)</name>
    <name type="common">Monoblepharis prolifera</name>
    <dbReference type="NCBI Taxonomy" id="1344416"/>
    <lineage>
        <taxon>Eukaryota</taxon>
        <taxon>Fungi</taxon>
        <taxon>Fungi incertae sedis</taxon>
        <taxon>Chytridiomycota</taxon>
        <taxon>Chytridiomycota incertae sedis</taxon>
        <taxon>Monoblepharidomycetes</taxon>
        <taxon>Monoblepharidales</taxon>
        <taxon>Gonapodyaceae</taxon>
        <taxon>Gonapodya</taxon>
    </lineage>
</organism>
<evidence type="ECO:0000259" key="7">
    <source>
        <dbReference type="Pfam" id="PF04082"/>
    </source>
</evidence>
<evidence type="ECO:0000256" key="1">
    <source>
        <dbReference type="ARBA" id="ARBA00004123"/>
    </source>
</evidence>
<feature type="region of interest" description="Disordered" evidence="6">
    <location>
        <begin position="1"/>
        <end position="66"/>
    </location>
</feature>
<dbReference type="GO" id="GO:0005634">
    <property type="term" value="C:nucleus"/>
    <property type="evidence" value="ECO:0007669"/>
    <property type="project" value="UniProtKB-SubCell"/>
</dbReference>
<protein>
    <recommendedName>
        <fullName evidence="7">Xylanolytic transcriptional activator regulatory domain-containing protein</fullName>
    </recommendedName>
</protein>
<sequence length="818" mass="90719">MPKAQPSARARPRTGLGRQRPQLGRGDRMTDRIARLEALLGAKIGGDTHVSEPERAPPRPSTPPTISEGLNILASIALSPGSAALTQERCPHKKNRGRAITDVEHHIDAWNARQNRHEPIQIDPWNTIQKLCDPLSRDPTSMLESTPSATASFFQCPESLESTPSSVTSFFQRPESLESSSSSATSVFQSPESRGPWLSIQNTDAFPPLPLTGDSDDDLIIDIITDMSYLGDVLRPETSLHGSNPGRFELSLFDDLPPLPPTAECNQLFDLYFSNFGEALPFIHKGRFTRSGQSRHMALSLSMLAVATRYHPSPTLRNHYRSILGTRLRRLYPQIIAVPSLYNIQTLVHHGIYQLDELDIEGMRNTMCATLAGFEVVVQESGAATSTSTSDREAWLAKEERRRTAWIMGHMDRLYSSAHGGTPKLTYEDLAMVQLPCHEVFWTDQNQESSVIPPSTPTLELFYDRASWPLDALTPPKPTISHSTTKYTPKLGCYALNSTMLHCLGTIVEFRLHCAKRRIFFSEKCVANPSNPCSESIPTAILRARSLHKEVCDSLDTWFARFCVVLGTKPAAGAAETSVEPMQQSMAESPRALLLFIHYHCLFSFFFSPVAPAPEYGEESNTKIKGPPAFLVAWMMSAGFVKAVDHASAALNALALFRRVWGFDIIAEFATPWWCYALGMTTVSLLVAMREIKRLNEGNHVPLANQAEALRVVEEFLSQIKTHISTVIAAFKVAGRIWKPAGAALRLVERLMDALDHPQHNPSTKLLDLVTEKQHCVILHLASIVAKTTRAPAPLTFSNESDFIRVLDTALDNVEDET</sequence>
<keyword evidence="5" id="KW-0539">Nucleus</keyword>
<keyword evidence="9" id="KW-1185">Reference proteome</keyword>
<dbReference type="CDD" id="cd12148">
    <property type="entry name" value="fungal_TF_MHR"/>
    <property type="match status" value="1"/>
</dbReference>
<reference evidence="8 9" key="1">
    <citation type="journal article" date="2015" name="Genome Biol. Evol.">
        <title>Phylogenomic analyses indicate that early fungi evolved digesting cell walls of algal ancestors of land plants.</title>
        <authorList>
            <person name="Chang Y."/>
            <person name="Wang S."/>
            <person name="Sekimoto S."/>
            <person name="Aerts A.L."/>
            <person name="Choi C."/>
            <person name="Clum A."/>
            <person name="LaButti K.M."/>
            <person name="Lindquist E.A."/>
            <person name="Yee Ngan C."/>
            <person name="Ohm R.A."/>
            <person name="Salamov A.A."/>
            <person name="Grigoriev I.V."/>
            <person name="Spatafora J.W."/>
            <person name="Berbee M.L."/>
        </authorList>
    </citation>
    <scope>NUCLEOTIDE SEQUENCE [LARGE SCALE GENOMIC DNA]</scope>
    <source>
        <strain evidence="8 9">JEL478</strain>
    </source>
</reference>
<dbReference type="GO" id="GO:0006351">
    <property type="term" value="P:DNA-templated transcription"/>
    <property type="evidence" value="ECO:0007669"/>
    <property type="project" value="InterPro"/>
</dbReference>
<comment type="subcellular location">
    <subcellularLocation>
        <location evidence="1">Nucleus</location>
    </subcellularLocation>
</comment>
<dbReference type="InterPro" id="IPR050815">
    <property type="entry name" value="TF_fung"/>
</dbReference>
<keyword evidence="2" id="KW-0479">Metal-binding</keyword>
<feature type="domain" description="Xylanolytic transcriptional activator regulatory" evidence="7">
    <location>
        <begin position="270"/>
        <end position="481"/>
    </location>
</feature>
<dbReference type="Proteomes" id="UP000070544">
    <property type="component" value="Unassembled WGS sequence"/>
</dbReference>
<evidence type="ECO:0000256" key="6">
    <source>
        <dbReference type="SAM" id="MobiDB-lite"/>
    </source>
</evidence>
<dbReference type="InterPro" id="IPR007219">
    <property type="entry name" value="XnlR_reg_dom"/>
</dbReference>
<evidence type="ECO:0000313" key="8">
    <source>
        <dbReference type="EMBL" id="KXS20749.1"/>
    </source>
</evidence>
<feature type="region of interest" description="Disordered" evidence="6">
    <location>
        <begin position="181"/>
        <end position="201"/>
    </location>
</feature>
<accession>A0A139AVM0</accession>
<feature type="compositionally biased region" description="Basic and acidic residues" evidence="6">
    <location>
        <begin position="25"/>
        <end position="35"/>
    </location>
</feature>
<name>A0A139AVM0_GONPJ</name>
<evidence type="ECO:0000256" key="4">
    <source>
        <dbReference type="ARBA" id="ARBA00023163"/>
    </source>
</evidence>
<proteinExistence type="predicted"/>
<dbReference type="OrthoDB" id="10649510at2759"/>
<evidence type="ECO:0000256" key="3">
    <source>
        <dbReference type="ARBA" id="ARBA00023015"/>
    </source>
</evidence>
<dbReference type="AlphaFoldDB" id="A0A139AVM0"/>
<dbReference type="GO" id="GO:0003677">
    <property type="term" value="F:DNA binding"/>
    <property type="evidence" value="ECO:0007669"/>
    <property type="project" value="InterPro"/>
</dbReference>
<evidence type="ECO:0000256" key="2">
    <source>
        <dbReference type="ARBA" id="ARBA00022723"/>
    </source>
</evidence>
<feature type="compositionally biased region" description="Low complexity" evidence="6">
    <location>
        <begin position="13"/>
        <end position="24"/>
    </location>
</feature>
<dbReference type="EMBL" id="KQ965734">
    <property type="protein sequence ID" value="KXS20749.1"/>
    <property type="molecule type" value="Genomic_DNA"/>
</dbReference>
<dbReference type="PANTHER" id="PTHR47338">
    <property type="entry name" value="ZN(II)2CYS6 TRANSCRIPTION FACTOR (EUROFUNG)-RELATED"/>
    <property type="match status" value="1"/>
</dbReference>
<dbReference type="GO" id="GO:0008270">
    <property type="term" value="F:zinc ion binding"/>
    <property type="evidence" value="ECO:0007669"/>
    <property type="project" value="InterPro"/>
</dbReference>
<dbReference type="Pfam" id="PF04082">
    <property type="entry name" value="Fungal_trans"/>
    <property type="match status" value="1"/>
</dbReference>
<evidence type="ECO:0000313" key="9">
    <source>
        <dbReference type="Proteomes" id="UP000070544"/>
    </source>
</evidence>
<feature type="compositionally biased region" description="Low complexity" evidence="6">
    <location>
        <begin position="181"/>
        <end position="190"/>
    </location>
</feature>
<gene>
    <name evidence="8" type="ORF">M427DRAFT_51720</name>
</gene>
<evidence type="ECO:0000256" key="5">
    <source>
        <dbReference type="ARBA" id="ARBA00023242"/>
    </source>
</evidence>
<dbReference type="PANTHER" id="PTHR47338:SF5">
    <property type="entry name" value="ZN(II)2CYS6 TRANSCRIPTION FACTOR (EUROFUNG)"/>
    <property type="match status" value="1"/>
</dbReference>
<keyword evidence="4" id="KW-0804">Transcription</keyword>